<organism evidence="1 2">
    <name type="scientific">Mycteria americana</name>
    <name type="common">Wood stork</name>
    <dbReference type="NCBI Taxonomy" id="33587"/>
    <lineage>
        <taxon>Eukaryota</taxon>
        <taxon>Metazoa</taxon>
        <taxon>Chordata</taxon>
        <taxon>Craniata</taxon>
        <taxon>Vertebrata</taxon>
        <taxon>Euteleostomi</taxon>
        <taxon>Archelosauria</taxon>
        <taxon>Archosauria</taxon>
        <taxon>Dinosauria</taxon>
        <taxon>Saurischia</taxon>
        <taxon>Theropoda</taxon>
        <taxon>Coelurosauria</taxon>
        <taxon>Aves</taxon>
        <taxon>Neognathae</taxon>
        <taxon>Neoaves</taxon>
        <taxon>Aequornithes</taxon>
        <taxon>Ciconiiformes</taxon>
        <taxon>Ciconiidae</taxon>
        <taxon>Mycteria</taxon>
    </lineage>
</organism>
<dbReference type="AlphaFoldDB" id="A0AAN7N237"/>
<evidence type="ECO:0000313" key="2">
    <source>
        <dbReference type="Proteomes" id="UP001333110"/>
    </source>
</evidence>
<reference evidence="1 2" key="1">
    <citation type="journal article" date="2023" name="J. Hered.">
        <title>Chromosome-level genome of the wood stork (Mycteria americana) provides insight into avian chromosome evolution.</title>
        <authorList>
            <person name="Flamio R. Jr."/>
            <person name="Ramstad K.M."/>
        </authorList>
    </citation>
    <scope>NUCLEOTIDE SEQUENCE [LARGE SCALE GENOMIC DNA]</scope>
    <source>
        <strain evidence="1">JAX WOST 10</strain>
    </source>
</reference>
<protein>
    <submittedName>
        <fullName evidence="1">Uncharacterized protein</fullName>
    </submittedName>
</protein>
<evidence type="ECO:0000313" key="1">
    <source>
        <dbReference type="EMBL" id="KAK4816309.1"/>
    </source>
</evidence>
<sequence>MLQDDTVTVPSQCPTCDPPVVPALDMQWTNGAKRKPKSRLLSIPSSPSLLGVAPTQVQDLALGLVEPHEVHMGPVLKLVQISLEGILSLRRVNCTIQLGVICKLAEGALDPTVSVKMKILNSTGASILGTKGWAAMHEILRSQSLRLEFTPEFQPVQYSSTETAAMPWPSASPGARPLLLSKCSQAQQSKVISSTAARQAVKAKSSH</sequence>
<name>A0AAN7N237_MYCAM</name>
<proteinExistence type="predicted"/>
<accession>A0AAN7N237</accession>
<comment type="caution">
    <text evidence="1">The sequence shown here is derived from an EMBL/GenBank/DDBJ whole genome shotgun (WGS) entry which is preliminary data.</text>
</comment>
<gene>
    <name evidence="1" type="ORF">QYF61_014607</name>
</gene>
<keyword evidence="2" id="KW-1185">Reference proteome</keyword>
<dbReference type="Proteomes" id="UP001333110">
    <property type="component" value="Unassembled WGS sequence"/>
</dbReference>
<dbReference type="EMBL" id="JAUNZN010000009">
    <property type="protein sequence ID" value="KAK4816309.1"/>
    <property type="molecule type" value="Genomic_DNA"/>
</dbReference>